<dbReference type="InterPro" id="IPR000873">
    <property type="entry name" value="AMP-dep_synth/lig_dom"/>
</dbReference>
<evidence type="ECO:0000259" key="1">
    <source>
        <dbReference type="Pfam" id="PF00501"/>
    </source>
</evidence>
<evidence type="ECO:0000313" key="3">
    <source>
        <dbReference type="Proteomes" id="UP000245461"/>
    </source>
</evidence>
<dbReference type="OrthoDB" id="9803968at2"/>
<sequence>MKPPFRKVTYLSNEIGIERRDGGEMILRLAEPLADYDHNMIVPLRKWAAAEPDTLWLAQRGPDRDWRKVTYGQGLGHVNAIAAAMLARGLGPSDAVMVLSGNSVEHALMMYGAIAAGVPVSSISQAYSLMSMDHAKLVYVFDMIRPKVIFVQNGRFFEAALTKLNLDGCEVVYVQDAPGGLPATDFRDLLATPIGPEVDAAFAALGPDSVCKYLFTSGSTGMPKAVINTHRMLCANVRMASQLVLDQAAWRAAEGAPVSVDWLPWSHTFGGNANLHGALYNGASLYIDDGRPLPGLFDETIANLREISPTTYMNVPVAFSMLLSAMEKDEVLAKSFFARLKFCAYGGAALSQDLWERFQILAVKVTGERVIFTTGWGATETAPVATSVFRESERVGMIGLPLPGVELKLVPTAHTYEVRVRGPLVTPGYYLDPQKTADAFDEEGFYKIGDAAKFLDPEHPELGLVFDGRVAEDFKLDTGTWVQAGRLRVDLVGAAAPAIQDAVICGHDRKFVAALAWPNWVGLPKVVTDEAAQGSLDTMLNSSQLVEHVRQGVRAHNKANPGSSTVIRRVLFMAEPASLDGGEITDKGYINQKAALTRRAHLVEKLYADPPGNDVIVI</sequence>
<evidence type="ECO:0000313" key="2">
    <source>
        <dbReference type="EMBL" id="PWR24688.1"/>
    </source>
</evidence>
<accession>A0A317ECE4</accession>
<dbReference type="Gene3D" id="3.40.50.12780">
    <property type="entry name" value="N-terminal domain of ligase-like"/>
    <property type="match status" value="1"/>
</dbReference>
<dbReference type="InterPro" id="IPR042099">
    <property type="entry name" value="ANL_N_sf"/>
</dbReference>
<dbReference type="AlphaFoldDB" id="A0A317ECE4"/>
<dbReference type="Pfam" id="PF23562">
    <property type="entry name" value="AMP-binding_C_3"/>
    <property type="match status" value="1"/>
</dbReference>
<gene>
    <name evidence="2" type="ORF">DKG74_07750</name>
</gene>
<organism evidence="2 3">
    <name type="scientific">Zavarzinia aquatilis</name>
    <dbReference type="NCBI Taxonomy" id="2211142"/>
    <lineage>
        <taxon>Bacteria</taxon>
        <taxon>Pseudomonadati</taxon>
        <taxon>Pseudomonadota</taxon>
        <taxon>Alphaproteobacteria</taxon>
        <taxon>Rhodospirillales</taxon>
        <taxon>Zavarziniaceae</taxon>
        <taxon>Zavarzinia</taxon>
    </lineage>
</organism>
<comment type="caution">
    <text evidence="2">The sequence shown here is derived from an EMBL/GenBank/DDBJ whole genome shotgun (WGS) entry which is preliminary data.</text>
</comment>
<dbReference type="GO" id="GO:0016405">
    <property type="term" value="F:CoA-ligase activity"/>
    <property type="evidence" value="ECO:0007669"/>
    <property type="project" value="TreeGrafter"/>
</dbReference>
<dbReference type="NCBIfam" id="NF009232">
    <property type="entry name" value="PRK12582.1"/>
    <property type="match status" value="1"/>
</dbReference>
<dbReference type="Pfam" id="PF00501">
    <property type="entry name" value="AMP-binding"/>
    <property type="match status" value="1"/>
</dbReference>
<proteinExistence type="predicted"/>
<dbReference type="EMBL" id="QGLE01000003">
    <property type="protein sequence ID" value="PWR24688.1"/>
    <property type="molecule type" value="Genomic_DNA"/>
</dbReference>
<protein>
    <submittedName>
        <fullName evidence="2">Acyl-CoA synthetase</fullName>
    </submittedName>
</protein>
<name>A0A317ECE4_9PROT</name>
<reference evidence="2 3" key="1">
    <citation type="submission" date="2018-05" db="EMBL/GenBank/DDBJ databases">
        <title>Zavarzinia sp. HR-AS.</title>
        <authorList>
            <person name="Lee Y."/>
            <person name="Jeon C.O."/>
        </authorList>
    </citation>
    <scope>NUCLEOTIDE SEQUENCE [LARGE SCALE GENOMIC DNA]</scope>
    <source>
        <strain evidence="2 3">HR-AS</strain>
    </source>
</reference>
<dbReference type="PANTHER" id="PTHR24096">
    <property type="entry name" value="LONG-CHAIN-FATTY-ACID--COA LIGASE"/>
    <property type="match status" value="1"/>
</dbReference>
<dbReference type="InterPro" id="IPR020845">
    <property type="entry name" value="AMP-binding_CS"/>
</dbReference>
<feature type="domain" description="AMP-dependent synthetase/ligase" evidence="1">
    <location>
        <begin position="45"/>
        <end position="430"/>
    </location>
</feature>
<dbReference type="Proteomes" id="UP000245461">
    <property type="component" value="Unassembled WGS sequence"/>
</dbReference>
<dbReference type="SUPFAM" id="SSF56801">
    <property type="entry name" value="Acetyl-CoA synthetase-like"/>
    <property type="match status" value="1"/>
</dbReference>
<dbReference type="PANTHER" id="PTHR24096:SF420">
    <property type="entry name" value="LONG-CHAIN-FATTY-ACID--COA LIGASE-RELATED"/>
    <property type="match status" value="1"/>
</dbReference>
<dbReference type="PROSITE" id="PS00455">
    <property type="entry name" value="AMP_BINDING"/>
    <property type="match status" value="1"/>
</dbReference>
<keyword evidence="3" id="KW-1185">Reference proteome</keyword>